<name>A0A183IA97_9BILA</name>
<reference evidence="1 2" key="2">
    <citation type="submission" date="2018-11" db="EMBL/GenBank/DDBJ databases">
        <authorList>
            <consortium name="Pathogen Informatics"/>
        </authorList>
    </citation>
    <scope>NUCLEOTIDE SEQUENCE [LARGE SCALE GENOMIC DNA]</scope>
</reference>
<dbReference type="WBParaSite" id="SBAD_0000056301-mRNA-1">
    <property type="protein sequence ID" value="SBAD_0000056301-mRNA-1"/>
    <property type="gene ID" value="SBAD_0000056301"/>
</dbReference>
<protein>
    <submittedName>
        <fullName evidence="1 3">Uncharacterized protein</fullName>
    </submittedName>
</protein>
<proteinExistence type="predicted"/>
<reference evidence="3" key="1">
    <citation type="submission" date="2016-06" db="UniProtKB">
        <authorList>
            <consortium name="WormBaseParasite"/>
        </authorList>
    </citation>
    <scope>IDENTIFICATION</scope>
</reference>
<organism evidence="3">
    <name type="scientific">Soboliphyme baturini</name>
    <dbReference type="NCBI Taxonomy" id="241478"/>
    <lineage>
        <taxon>Eukaryota</taxon>
        <taxon>Metazoa</taxon>
        <taxon>Ecdysozoa</taxon>
        <taxon>Nematoda</taxon>
        <taxon>Enoplea</taxon>
        <taxon>Dorylaimia</taxon>
        <taxon>Dioctophymatida</taxon>
        <taxon>Dioctophymatoidea</taxon>
        <taxon>Soboliphymatidae</taxon>
        <taxon>Soboliphyme</taxon>
    </lineage>
</organism>
<keyword evidence="2" id="KW-1185">Reference proteome</keyword>
<evidence type="ECO:0000313" key="3">
    <source>
        <dbReference type="WBParaSite" id="SBAD_0000056301-mRNA-1"/>
    </source>
</evidence>
<dbReference type="EMBL" id="UZAM01001714">
    <property type="protein sequence ID" value="VDO84876.1"/>
    <property type="molecule type" value="Genomic_DNA"/>
</dbReference>
<dbReference type="Proteomes" id="UP000270296">
    <property type="component" value="Unassembled WGS sequence"/>
</dbReference>
<dbReference type="AlphaFoldDB" id="A0A183IA97"/>
<accession>A0A183IA97</accession>
<evidence type="ECO:0000313" key="2">
    <source>
        <dbReference type="Proteomes" id="UP000270296"/>
    </source>
</evidence>
<sequence>MEGEGRGRRAVANIVEARDNETEVKRKVTLSYCLEVGAHDGIFLASSKAANQSI</sequence>
<evidence type="ECO:0000313" key="1">
    <source>
        <dbReference type="EMBL" id="VDO84876.1"/>
    </source>
</evidence>
<gene>
    <name evidence="1" type="ORF">SBAD_LOCUS541</name>
</gene>